<sequence>MSCKRVVVHENRYADSVTLMGIGDNVKKLPGVQLAEVQMGTPANLEVMRGLGFDIPASASANDLVIALAADDAAALDAALTMAVDSLNHRNQQADENVNSLDDIDCADGWNLCQISLPGEYAAAEAEKAIRKGMDVFIFSDNVPLADELRLKQLGEGHDALVMGPDCGVGLLDGVALATMSIVRDGPVGIVGASGSGAQEVACIVEKAGSGVSALIGTGGRDLYPQIGGLSMIKGMRRLADDPATQVIVLVSKLADRAVMDKVLTHADQIIKPVVAIFLGSDASLFAAHRVHAAFSLEGAALKALALCGVATDGFAFTQAQIDAAIARDLPKLRHEQKYLRGIYCGGTFAEESLIYLKEHNPDAALFCNLKTRYATQLANPRQSRGHALIDLGAEEFTVDAPHPVFDPTLRLKRFRQEAADPETAVILLDFITSPGVHPDPIAPFAKACAEAIQARNGALVVIASICGSAQDPQDIAACGRQLVDAGVILTGSNFQSTLLASDWIKALEKRS</sequence>
<dbReference type="GO" id="GO:0004776">
    <property type="term" value="F:succinate-CoA ligase (GDP-forming) activity"/>
    <property type="evidence" value="ECO:0007669"/>
    <property type="project" value="TreeGrafter"/>
</dbReference>
<evidence type="ECO:0000313" key="3">
    <source>
        <dbReference type="EMBL" id="MDQ0290801.1"/>
    </source>
</evidence>
<dbReference type="Pfam" id="PF02629">
    <property type="entry name" value="CoA_binding"/>
    <property type="match status" value="1"/>
</dbReference>
<evidence type="ECO:0000259" key="2">
    <source>
        <dbReference type="Pfam" id="PF02629"/>
    </source>
</evidence>
<dbReference type="InterPro" id="IPR005811">
    <property type="entry name" value="SUCC_ACL_C"/>
</dbReference>
<keyword evidence="4" id="KW-1185">Reference proteome</keyword>
<dbReference type="PANTHER" id="PTHR11117">
    <property type="entry name" value="SUCCINYL-COA LIGASE SUBUNIT ALPHA"/>
    <property type="match status" value="1"/>
</dbReference>
<feature type="domain" description="ATP-citrate synthase/succinyl-CoA ligase C-terminal" evidence="1">
    <location>
        <begin position="343"/>
        <end position="500"/>
    </location>
</feature>
<comment type="caution">
    <text evidence="3">The sequence shown here is derived from an EMBL/GenBank/DDBJ whole genome shotgun (WGS) entry which is preliminary data.</text>
</comment>
<accession>A0AAE4APN9</accession>
<name>A0AAE4APN9_9BACT</name>
<dbReference type="Gene3D" id="3.40.50.261">
    <property type="entry name" value="Succinyl-CoA synthetase domains"/>
    <property type="match status" value="2"/>
</dbReference>
<protein>
    <submittedName>
        <fullName evidence="3">Succinyl-CoA synthetase alpha subunit</fullName>
    </submittedName>
</protein>
<feature type="domain" description="CoA-binding" evidence="2">
    <location>
        <begin position="185"/>
        <end position="280"/>
    </location>
</feature>
<dbReference type="Gene3D" id="3.40.50.720">
    <property type="entry name" value="NAD(P)-binding Rossmann-like Domain"/>
    <property type="match status" value="1"/>
</dbReference>
<dbReference type="GO" id="GO:0009361">
    <property type="term" value="C:succinate-CoA ligase complex (ADP-forming)"/>
    <property type="evidence" value="ECO:0007669"/>
    <property type="project" value="TreeGrafter"/>
</dbReference>
<evidence type="ECO:0000313" key="4">
    <source>
        <dbReference type="Proteomes" id="UP001238163"/>
    </source>
</evidence>
<reference evidence="3" key="1">
    <citation type="submission" date="2023-07" db="EMBL/GenBank/DDBJ databases">
        <title>Genomic Encyclopedia of Type Strains, Phase IV (KMG-IV): sequencing the most valuable type-strain genomes for metagenomic binning, comparative biology and taxonomic classification.</title>
        <authorList>
            <person name="Goeker M."/>
        </authorList>
    </citation>
    <scope>NUCLEOTIDE SEQUENCE</scope>
    <source>
        <strain evidence="3">DSM 24202</strain>
    </source>
</reference>
<dbReference type="InterPro" id="IPR003781">
    <property type="entry name" value="CoA-bd"/>
</dbReference>
<dbReference type="EMBL" id="JAUSVL010000001">
    <property type="protein sequence ID" value="MDQ0290801.1"/>
    <property type="molecule type" value="Genomic_DNA"/>
</dbReference>
<dbReference type="PANTHER" id="PTHR11117:SF24">
    <property type="entry name" value="PROTEIN FDRA"/>
    <property type="match status" value="1"/>
</dbReference>
<dbReference type="GO" id="GO:0005829">
    <property type="term" value="C:cytosol"/>
    <property type="evidence" value="ECO:0007669"/>
    <property type="project" value="TreeGrafter"/>
</dbReference>
<dbReference type="Pfam" id="PF00549">
    <property type="entry name" value="Ligase_CoA"/>
    <property type="match status" value="1"/>
</dbReference>
<dbReference type="Proteomes" id="UP001238163">
    <property type="component" value="Unassembled WGS sequence"/>
</dbReference>
<dbReference type="RefSeq" id="WP_307262711.1">
    <property type="nucleotide sequence ID" value="NZ_JAUSVL010000001.1"/>
</dbReference>
<evidence type="ECO:0000259" key="1">
    <source>
        <dbReference type="Pfam" id="PF00549"/>
    </source>
</evidence>
<dbReference type="GO" id="GO:0004775">
    <property type="term" value="F:succinate-CoA ligase (ADP-forming) activity"/>
    <property type="evidence" value="ECO:0007669"/>
    <property type="project" value="TreeGrafter"/>
</dbReference>
<gene>
    <name evidence="3" type="ORF">J3R75_002908</name>
</gene>
<organism evidence="3 4">
    <name type="scientific">Oligosphaera ethanolica</name>
    <dbReference type="NCBI Taxonomy" id="760260"/>
    <lineage>
        <taxon>Bacteria</taxon>
        <taxon>Pseudomonadati</taxon>
        <taxon>Lentisphaerota</taxon>
        <taxon>Oligosphaeria</taxon>
        <taxon>Oligosphaerales</taxon>
        <taxon>Oligosphaeraceae</taxon>
        <taxon>Oligosphaera</taxon>
    </lineage>
</organism>
<dbReference type="InterPro" id="IPR016102">
    <property type="entry name" value="Succinyl-CoA_synth-like"/>
</dbReference>
<dbReference type="SUPFAM" id="SSF52210">
    <property type="entry name" value="Succinyl-CoA synthetase domains"/>
    <property type="match status" value="1"/>
</dbReference>
<dbReference type="AlphaFoldDB" id="A0AAE4APN9"/>
<dbReference type="GO" id="GO:0006099">
    <property type="term" value="P:tricarboxylic acid cycle"/>
    <property type="evidence" value="ECO:0007669"/>
    <property type="project" value="TreeGrafter"/>
</dbReference>
<proteinExistence type="predicted"/>